<dbReference type="GO" id="GO:0016020">
    <property type="term" value="C:membrane"/>
    <property type="evidence" value="ECO:0007669"/>
    <property type="project" value="InterPro"/>
</dbReference>
<evidence type="ECO:0000259" key="6">
    <source>
        <dbReference type="PROSITE" id="PS50111"/>
    </source>
</evidence>
<sequence>MLRLGNLSIFKKMAITPVLILVIFAAVIAKSTWLSQQQQSSVDELNHLLFASYRLTVNMEDGMARISMGLTDAIDTSGPEKVEAVLPILDDTIQQAQQFLAQTLGDTDERSPTYQAVISGLQATKEKFPPLITAITKADYAAYEIKGELDGEFARLTTLVKELRAADDSRITERTNALNEQFHNGQLTNMALGAAAFLIAITTTVLIGRAVARRFRRVTRSVDSLQAGNLEDKIAETESLDELGIIARAMEVFRGQLIEREEMQRAQLDKAEQDRNRSGRLQNASQEFDSEAQSALSNVRESIEEMRGMSDKLLNGTSEVESQTNAIQVSTRSVADNIDAVAHSTDELSQAIAEISAQVNRAVEISRETLGNAETSSGNVAALDQAADKIGEVVQLINDIAEQTNLLALNATIEAARAGDAGKGFAVVANEVKTLASQTAKATEDIAAHVGRIQQSVKETVTGIREIAQQAGQMTEIAGVIAAAVEEQNVTTNQIARSAKQASQSGAGAMERLENFAGLASQSHAIATSSVQRMNAVETEANRLRRQVNGFLDTMRSA</sequence>
<dbReference type="AlphaFoldDB" id="A0A3D9HS93"/>
<protein>
    <submittedName>
        <fullName evidence="8">Methyl-accepting chemotaxis protein</fullName>
    </submittedName>
</protein>
<dbReference type="GO" id="GO:0006935">
    <property type="term" value="P:chemotaxis"/>
    <property type="evidence" value="ECO:0007669"/>
    <property type="project" value="InterPro"/>
</dbReference>
<feature type="domain" description="HAMP" evidence="7">
    <location>
        <begin position="209"/>
        <end position="262"/>
    </location>
</feature>
<keyword evidence="5" id="KW-1133">Transmembrane helix</keyword>
<dbReference type="Proteomes" id="UP000256845">
    <property type="component" value="Unassembled WGS sequence"/>
</dbReference>
<dbReference type="PANTHER" id="PTHR32089:SF112">
    <property type="entry name" value="LYSOZYME-LIKE PROTEIN-RELATED"/>
    <property type="match status" value="1"/>
</dbReference>
<reference evidence="8 9" key="1">
    <citation type="submission" date="2018-07" db="EMBL/GenBank/DDBJ databases">
        <title>Genomic Encyclopedia of Type Strains, Phase III (KMG-III): the genomes of soil and plant-associated and newly described type strains.</title>
        <authorList>
            <person name="Whitman W."/>
        </authorList>
    </citation>
    <scope>NUCLEOTIDE SEQUENCE [LARGE SCALE GENOMIC DNA]</scope>
    <source>
        <strain evidence="8 9">CECT 8488</strain>
    </source>
</reference>
<keyword evidence="1 3" id="KW-0807">Transducer</keyword>
<dbReference type="PROSITE" id="PS50885">
    <property type="entry name" value="HAMP"/>
    <property type="match status" value="1"/>
</dbReference>
<dbReference type="GO" id="GO:0007165">
    <property type="term" value="P:signal transduction"/>
    <property type="evidence" value="ECO:0007669"/>
    <property type="project" value="UniProtKB-KW"/>
</dbReference>
<dbReference type="Pfam" id="PF00015">
    <property type="entry name" value="MCPsignal"/>
    <property type="match status" value="1"/>
</dbReference>
<keyword evidence="5" id="KW-0472">Membrane</keyword>
<feature type="domain" description="Methyl-accepting transducer" evidence="6">
    <location>
        <begin position="288"/>
        <end position="538"/>
    </location>
</feature>
<dbReference type="GO" id="GO:0004888">
    <property type="term" value="F:transmembrane signaling receptor activity"/>
    <property type="evidence" value="ECO:0007669"/>
    <property type="project" value="InterPro"/>
</dbReference>
<dbReference type="PANTHER" id="PTHR32089">
    <property type="entry name" value="METHYL-ACCEPTING CHEMOTAXIS PROTEIN MCPB"/>
    <property type="match status" value="1"/>
</dbReference>
<dbReference type="PRINTS" id="PR00260">
    <property type="entry name" value="CHEMTRNSDUCR"/>
</dbReference>
<evidence type="ECO:0000256" key="2">
    <source>
        <dbReference type="ARBA" id="ARBA00029447"/>
    </source>
</evidence>
<name>A0A3D9HS93_9PROT</name>
<dbReference type="SMART" id="SM00304">
    <property type="entry name" value="HAMP"/>
    <property type="match status" value="1"/>
</dbReference>
<keyword evidence="9" id="KW-1185">Reference proteome</keyword>
<dbReference type="PROSITE" id="PS50111">
    <property type="entry name" value="CHEMOTAXIS_TRANSDUC_2"/>
    <property type="match status" value="1"/>
</dbReference>
<evidence type="ECO:0000256" key="5">
    <source>
        <dbReference type="SAM" id="Phobius"/>
    </source>
</evidence>
<keyword evidence="5" id="KW-0812">Transmembrane</keyword>
<accession>A0A3D9HS93</accession>
<gene>
    <name evidence="8" type="ORF">DFP90_102349</name>
</gene>
<feature type="compositionally biased region" description="Polar residues" evidence="4">
    <location>
        <begin position="279"/>
        <end position="295"/>
    </location>
</feature>
<feature type="transmembrane region" description="Helical" evidence="5">
    <location>
        <begin position="190"/>
        <end position="212"/>
    </location>
</feature>
<feature type="compositionally biased region" description="Basic and acidic residues" evidence="4">
    <location>
        <begin position="265"/>
        <end position="277"/>
    </location>
</feature>
<dbReference type="EMBL" id="QRDW01000002">
    <property type="protein sequence ID" value="RED52329.1"/>
    <property type="molecule type" value="Genomic_DNA"/>
</dbReference>
<dbReference type="Gene3D" id="6.10.340.10">
    <property type="match status" value="1"/>
</dbReference>
<feature type="region of interest" description="Disordered" evidence="4">
    <location>
        <begin position="265"/>
        <end position="295"/>
    </location>
</feature>
<evidence type="ECO:0000256" key="1">
    <source>
        <dbReference type="ARBA" id="ARBA00023224"/>
    </source>
</evidence>
<dbReference type="InterPro" id="IPR004089">
    <property type="entry name" value="MCPsignal_dom"/>
</dbReference>
<dbReference type="Gene3D" id="1.10.287.950">
    <property type="entry name" value="Methyl-accepting chemotaxis protein"/>
    <property type="match status" value="1"/>
</dbReference>
<dbReference type="InterPro" id="IPR003660">
    <property type="entry name" value="HAMP_dom"/>
</dbReference>
<dbReference type="SUPFAM" id="SSF58104">
    <property type="entry name" value="Methyl-accepting chemotaxis protein (MCP) signaling domain"/>
    <property type="match status" value="1"/>
</dbReference>
<evidence type="ECO:0000256" key="4">
    <source>
        <dbReference type="SAM" id="MobiDB-lite"/>
    </source>
</evidence>
<evidence type="ECO:0000259" key="7">
    <source>
        <dbReference type="PROSITE" id="PS50885"/>
    </source>
</evidence>
<evidence type="ECO:0000313" key="9">
    <source>
        <dbReference type="Proteomes" id="UP000256845"/>
    </source>
</evidence>
<organism evidence="8 9">
    <name type="scientific">Aestuariispira insulae</name>
    <dbReference type="NCBI Taxonomy" id="1461337"/>
    <lineage>
        <taxon>Bacteria</taxon>
        <taxon>Pseudomonadati</taxon>
        <taxon>Pseudomonadota</taxon>
        <taxon>Alphaproteobacteria</taxon>
        <taxon>Rhodospirillales</taxon>
        <taxon>Kiloniellaceae</taxon>
        <taxon>Aestuariispira</taxon>
    </lineage>
</organism>
<dbReference type="Pfam" id="PF00672">
    <property type="entry name" value="HAMP"/>
    <property type="match status" value="1"/>
</dbReference>
<evidence type="ECO:0000256" key="3">
    <source>
        <dbReference type="PROSITE-ProRule" id="PRU00284"/>
    </source>
</evidence>
<dbReference type="InterPro" id="IPR004090">
    <property type="entry name" value="Chemotax_Me-accpt_rcpt"/>
</dbReference>
<comment type="similarity">
    <text evidence="2">Belongs to the methyl-accepting chemotaxis (MCP) protein family.</text>
</comment>
<comment type="caution">
    <text evidence="8">The sequence shown here is derived from an EMBL/GenBank/DDBJ whole genome shotgun (WGS) entry which is preliminary data.</text>
</comment>
<proteinExistence type="inferred from homology"/>
<evidence type="ECO:0000313" key="8">
    <source>
        <dbReference type="EMBL" id="RED52329.1"/>
    </source>
</evidence>
<dbReference type="RefSeq" id="WP_181905243.1">
    <property type="nucleotide sequence ID" value="NZ_QRDW01000002.1"/>
</dbReference>
<dbReference type="SMART" id="SM00283">
    <property type="entry name" value="MA"/>
    <property type="match status" value="1"/>
</dbReference>